<evidence type="ECO:0000256" key="1">
    <source>
        <dbReference type="PROSITE-ProRule" id="PRU00042"/>
    </source>
</evidence>
<feature type="domain" description="C2H2-type" evidence="3">
    <location>
        <begin position="31"/>
        <end position="61"/>
    </location>
</feature>
<evidence type="ECO:0000313" key="4">
    <source>
        <dbReference type="EMBL" id="JAG74957.1"/>
    </source>
</evidence>
<feature type="compositionally biased region" description="Polar residues" evidence="2">
    <location>
        <begin position="113"/>
        <end position="123"/>
    </location>
</feature>
<organism evidence="5">
    <name type="scientific">Fopius arisanus</name>
    <dbReference type="NCBI Taxonomy" id="64838"/>
    <lineage>
        <taxon>Eukaryota</taxon>
        <taxon>Metazoa</taxon>
        <taxon>Ecdysozoa</taxon>
        <taxon>Arthropoda</taxon>
        <taxon>Hexapoda</taxon>
        <taxon>Insecta</taxon>
        <taxon>Pterygota</taxon>
        <taxon>Neoptera</taxon>
        <taxon>Endopterygota</taxon>
        <taxon>Hymenoptera</taxon>
        <taxon>Apocrita</taxon>
        <taxon>Ichneumonoidea</taxon>
        <taxon>Braconidae</taxon>
        <taxon>Opiinae</taxon>
        <taxon>Fopius</taxon>
    </lineage>
</organism>
<dbReference type="SMART" id="SM00355">
    <property type="entry name" value="ZnF_C2H2"/>
    <property type="match status" value="2"/>
</dbReference>
<evidence type="ECO:0000256" key="2">
    <source>
        <dbReference type="SAM" id="MobiDB-lite"/>
    </source>
</evidence>
<gene>
    <name evidence="5" type="primary">ZNF333_1</name>
    <name evidence="4" type="synonym">ZNF333_0</name>
    <name evidence="5" type="ORF">g.46699</name>
    <name evidence="4" type="ORF">g.46724</name>
</gene>
<dbReference type="AlphaFoldDB" id="A0A0C9Q8E6"/>
<reference evidence="5" key="1">
    <citation type="submission" date="2015-01" db="EMBL/GenBank/DDBJ databases">
        <title>Transcriptome Assembly of Fopius arisanus.</title>
        <authorList>
            <person name="Geib S."/>
        </authorList>
    </citation>
    <scope>NUCLEOTIDE SEQUENCE</scope>
</reference>
<dbReference type="PANTHER" id="PTHR31912">
    <property type="entry name" value="IP13529P"/>
    <property type="match status" value="1"/>
</dbReference>
<evidence type="ECO:0000259" key="3">
    <source>
        <dbReference type="PROSITE" id="PS50157"/>
    </source>
</evidence>
<dbReference type="PANTHER" id="PTHR31912:SF34">
    <property type="entry name" value="NOTOCHORD-RELATED PROTEIN"/>
    <property type="match status" value="1"/>
</dbReference>
<evidence type="ECO:0000313" key="5">
    <source>
        <dbReference type="EMBL" id="JAG80275.1"/>
    </source>
</evidence>
<dbReference type="Gene3D" id="3.30.160.60">
    <property type="entry name" value="Classic Zinc Finger"/>
    <property type="match status" value="1"/>
</dbReference>
<name>A0A0C9Q8E6_9HYME</name>
<accession>A0A0C9Q8E6</accession>
<proteinExistence type="predicted"/>
<feature type="region of interest" description="Disordered" evidence="2">
    <location>
        <begin position="100"/>
        <end position="125"/>
    </location>
</feature>
<dbReference type="EMBL" id="GBYB01005190">
    <property type="protein sequence ID" value="JAG74957.1"/>
    <property type="molecule type" value="Transcribed_RNA"/>
</dbReference>
<keyword evidence="1" id="KW-0862">Zinc</keyword>
<sequence>MYSCKLCHLDFDTSKSYISHVRLFHPTSVKFHCENTTCLRVFKSVNSLKSHIDRVHKRKTQLEKDQFSSKKFKSNKKDPASKEIENVNGVVEGIENAVENKEPLQRENVTGDFRSSTSHNQSDALPPGISQKWLMYAAKIYSHLDIPRSKSLEILNDTRNFIKDLLQDNINNFDKVFNPHELITIEKMKVEATLHLQNFSKAYSSQLDCLDSEHKIIKEFENRGTYIAPESYLLGEREDFRKNKQNIDKRRIPVTAQMIRLRYILRNFFELPLVLEETLSEIDLLKMDSLIISNFISSDLWKELSKDDENKIVMPLFFYIDDYENNNPLGSHRGISKCSAVYVSIPGLPTKFCAKLENIFLFLLFNSLDGKNFKNSIIFNKIREELQFLETEGITINYLNGEKRLYFRLALIIADNLGMHQLLGFRECFNSGKICRFCLIDYQDINKVFKEDECELRTVVNYENDLRKNDPKETGIMERCVLEGIGGFHPLKNLAVDVVHDILEGVCRYDLALILSYNIKKNFFSLTQLNNLIGGFCYAPIKNKPTEIFASHLKNKCINMSASEMLTLIVNLPVIIGHFVPHDDEVWQLLLSLRKITIIVIDYQFSKSVPDILEAIITEYLTLLSTLFPYSLKPKHHLLLHYPRVMRLCGPLWKICTMRFEAKHREGKTASRSTVSRINVCKTIAIKHQLRQNYRFLKKCTPTNIIYDFKLLKTELLRNLACYVELHEKLLASIVTENGEIKVVKRVDVEGTKFDVRSIIMIPSEEGPIFYKINKIIIHPVSHLVFIVQKLLFVWLDEHTECFKLVQKPYQWSILGLSDLFSCKVTNLVRASNGRQFVLKNWL</sequence>
<protein>
    <submittedName>
        <fullName evidence="4">ZNF333_0 protein</fullName>
    </submittedName>
    <submittedName>
        <fullName evidence="5">ZNF333_1 protein</fullName>
    </submittedName>
</protein>
<keyword evidence="1" id="KW-0479">Metal-binding</keyword>
<dbReference type="GO" id="GO:0008270">
    <property type="term" value="F:zinc ion binding"/>
    <property type="evidence" value="ECO:0007669"/>
    <property type="project" value="UniProtKB-KW"/>
</dbReference>
<dbReference type="PROSITE" id="PS00028">
    <property type="entry name" value="ZINC_FINGER_C2H2_1"/>
    <property type="match status" value="2"/>
</dbReference>
<dbReference type="InterPro" id="IPR013087">
    <property type="entry name" value="Znf_C2H2_type"/>
</dbReference>
<dbReference type="PROSITE" id="PS50157">
    <property type="entry name" value="ZINC_FINGER_C2H2_2"/>
    <property type="match status" value="1"/>
</dbReference>
<dbReference type="EMBL" id="GBYB01010508">
    <property type="protein sequence ID" value="JAG80275.1"/>
    <property type="molecule type" value="Transcribed_RNA"/>
</dbReference>
<keyword evidence="1" id="KW-0863">Zinc-finger</keyword>